<accession>A0ABU7Z3A8</accession>
<reference evidence="3" key="2">
    <citation type="submission" date="2024-02" db="EMBL/GenBank/DDBJ databases">
        <authorList>
            <person name="Prathaban M."/>
            <person name="Mythili R."/>
            <person name="Sharmila Devi N."/>
            <person name="Sobanaa M."/>
            <person name="Prathiviraj R."/>
            <person name="Selvin J."/>
        </authorList>
    </citation>
    <scope>NUCLEOTIDE SEQUENCE</scope>
    <source>
        <strain evidence="3">MP1014</strain>
    </source>
</reference>
<protein>
    <submittedName>
        <fullName evidence="3">Uncharacterized protein</fullName>
    </submittedName>
</protein>
<reference evidence="3" key="1">
    <citation type="journal article" date="2024" name="Antonie Van Leeuwenhoek">
        <title>Isoptericola haloaureus sp. nov., a dimorphic actinobacterium isolated from mangrove sediments of southeast India, implicating biosaline agricultural significance through nitrogen fixation and salt tolerance genes.</title>
        <authorList>
            <person name="Prathaban M."/>
            <person name="Prathiviraj R."/>
            <person name="Ravichandran M."/>
            <person name="Natarajan S.D."/>
            <person name="Sobanaa M."/>
            <person name="Hari Krishna Kumar S."/>
            <person name="Chandrasekar V."/>
            <person name="Selvin J."/>
        </authorList>
    </citation>
    <scope>NUCLEOTIDE SEQUENCE</scope>
    <source>
        <strain evidence="3">MP1014</strain>
    </source>
</reference>
<keyword evidence="2" id="KW-0812">Transmembrane</keyword>
<keyword evidence="4" id="KW-1185">Reference proteome</keyword>
<dbReference type="Proteomes" id="UP001310387">
    <property type="component" value="Unassembled WGS sequence"/>
</dbReference>
<evidence type="ECO:0000313" key="4">
    <source>
        <dbReference type="Proteomes" id="UP001310387"/>
    </source>
</evidence>
<organism evidence="3 4">
    <name type="scientific">Isoptericola haloaureus</name>
    <dbReference type="NCBI Taxonomy" id="1542902"/>
    <lineage>
        <taxon>Bacteria</taxon>
        <taxon>Bacillati</taxon>
        <taxon>Actinomycetota</taxon>
        <taxon>Actinomycetes</taxon>
        <taxon>Micrococcales</taxon>
        <taxon>Promicromonosporaceae</taxon>
        <taxon>Isoptericola</taxon>
    </lineage>
</organism>
<feature type="transmembrane region" description="Helical" evidence="2">
    <location>
        <begin position="52"/>
        <end position="72"/>
    </location>
</feature>
<comment type="caution">
    <text evidence="3">The sequence shown here is derived from an EMBL/GenBank/DDBJ whole genome shotgun (WGS) entry which is preliminary data.</text>
</comment>
<gene>
    <name evidence="3" type="ORF">V5O49_02165</name>
</gene>
<keyword evidence="2" id="KW-0472">Membrane</keyword>
<feature type="region of interest" description="Disordered" evidence="1">
    <location>
        <begin position="1"/>
        <end position="26"/>
    </location>
</feature>
<keyword evidence="2" id="KW-1133">Transmembrane helix</keyword>
<dbReference type="RefSeq" id="WP_332900790.1">
    <property type="nucleotide sequence ID" value="NZ_JBAGLP010000105.1"/>
</dbReference>
<proteinExistence type="predicted"/>
<name>A0ABU7Z3A8_9MICO</name>
<evidence type="ECO:0000313" key="3">
    <source>
        <dbReference type="EMBL" id="MEG3613922.1"/>
    </source>
</evidence>
<feature type="compositionally biased region" description="Low complexity" evidence="1">
    <location>
        <begin position="1"/>
        <end position="13"/>
    </location>
</feature>
<dbReference type="EMBL" id="JBAGLP010000105">
    <property type="protein sequence ID" value="MEG3613922.1"/>
    <property type="molecule type" value="Genomic_DNA"/>
</dbReference>
<sequence length="269" mass="27365">MRSPLLDDLSGLDPARHLRAPGHPDDPALARVLAADRTVPDRYRAPVRRSRTAVATGAVAGVAVAVAAGVVVTTTFGGPEAYASWTPTPQVVDPAAAVQDAASCPTAAHAIDEDAADQGSPITEIPVDPVLAEVRGDYTYVLLSGDGALAECFVTTTDGSSQVYSSESVGGTPVPQPGPRELVVAESGTASWSDGPNGEGAVTAAFGRVGDEIEAVTVATADGEQVAASVDDGWFALWAPGEETFSALAQVTYADGTTEEVPLEVRPAG</sequence>
<evidence type="ECO:0000256" key="1">
    <source>
        <dbReference type="SAM" id="MobiDB-lite"/>
    </source>
</evidence>
<evidence type="ECO:0000256" key="2">
    <source>
        <dbReference type="SAM" id="Phobius"/>
    </source>
</evidence>